<evidence type="ECO:0000313" key="2">
    <source>
        <dbReference type="EMBL" id="MBB4023252.1"/>
    </source>
</evidence>
<evidence type="ECO:0000313" key="3">
    <source>
        <dbReference type="Proteomes" id="UP000585681"/>
    </source>
</evidence>
<feature type="coiled-coil region" evidence="1">
    <location>
        <begin position="47"/>
        <end position="123"/>
    </location>
</feature>
<dbReference type="EMBL" id="JACIEQ010000004">
    <property type="protein sequence ID" value="MBB4023252.1"/>
    <property type="molecule type" value="Genomic_DNA"/>
</dbReference>
<keyword evidence="3" id="KW-1185">Reference proteome</keyword>
<evidence type="ECO:0000256" key="1">
    <source>
        <dbReference type="SAM" id="Coils"/>
    </source>
</evidence>
<dbReference type="AlphaFoldDB" id="A0A840CGN0"/>
<keyword evidence="1" id="KW-0175">Coiled coil</keyword>
<organism evidence="2 3">
    <name type="scientific">Actibacterium naphthalenivorans</name>
    <dbReference type="NCBI Taxonomy" id="1614693"/>
    <lineage>
        <taxon>Bacteria</taxon>
        <taxon>Pseudomonadati</taxon>
        <taxon>Pseudomonadota</taxon>
        <taxon>Alphaproteobacteria</taxon>
        <taxon>Rhodobacterales</taxon>
        <taxon>Roseobacteraceae</taxon>
        <taxon>Actibacterium</taxon>
    </lineage>
</organism>
<gene>
    <name evidence="2" type="ORF">GGR17_003074</name>
</gene>
<accession>A0A840CGN0</accession>
<reference evidence="2" key="1">
    <citation type="submission" date="2020-08" db="EMBL/GenBank/DDBJ databases">
        <title>Genomic Encyclopedia of Type Strains, Phase IV (KMG-IV): sequencing the most valuable type-strain genomes for metagenomic binning, comparative biology and taxonomic classification.</title>
        <authorList>
            <person name="Goeker M."/>
        </authorList>
    </citation>
    <scope>NUCLEOTIDE SEQUENCE [LARGE SCALE GENOMIC DNA]</scope>
    <source>
        <strain evidence="2">DSM 105040</strain>
    </source>
</reference>
<dbReference type="Proteomes" id="UP000585681">
    <property type="component" value="Unassembled WGS sequence"/>
</dbReference>
<comment type="caution">
    <text evidence="2">The sequence shown here is derived from an EMBL/GenBank/DDBJ whole genome shotgun (WGS) entry which is preliminary data.</text>
</comment>
<dbReference type="RefSeq" id="WP_054539150.1">
    <property type="nucleotide sequence ID" value="NZ_JACIEQ010000004.1"/>
</dbReference>
<name>A0A840CGN0_9RHOB</name>
<protein>
    <submittedName>
        <fullName evidence="2">Putative RNase H-like nuclease (RuvC/YqgF family)</fullName>
    </submittedName>
</protein>
<proteinExistence type="predicted"/>
<sequence>MSDITELERRITAALERIGQGTEALAAAAQAGAAEDRTETAADAEALATALAALEAEREASAKLEARVKAIGEKQDKQVAQLEARVTKLTARAEATEGEIERLRRVNAQLRANNKALREANAKGLGDGELINTSMKAELDALRAVRDTDRSELDEILGMLAPLAAEDTNA</sequence>